<protein>
    <submittedName>
        <fullName evidence="4">RluA family pseudouridine synthase</fullName>
    </submittedName>
</protein>
<comment type="similarity">
    <text evidence="1">Belongs to the pseudouridine synthase RluA family.</text>
</comment>
<organism evidence="4">
    <name type="scientific">Gracilinema caldarium</name>
    <dbReference type="NCBI Taxonomy" id="215591"/>
    <lineage>
        <taxon>Bacteria</taxon>
        <taxon>Pseudomonadati</taxon>
        <taxon>Spirochaetota</taxon>
        <taxon>Spirochaetia</taxon>
        <taxon>Spirochaetales</taxon>
        <taxon>Breznakiellaceae</taxon>
        <taxon>Gracilinema</taxon>
    </lineage>
</organism>
<dbReference type="CDD" id="cd02869">
    <property type="entry name" value="PseudoU_synth_RluA_like"/>
    <property type="match status" value="1"/>
</dbReference>
<feature type="domain" description="Pseudouridine synthase RsuA/RluA-like" evidence="3">
    <location>
        <begin position="13"/>
        <end position="146"/>
    </location>
</feature>
<keyword evidence="2" id="KW-0413">Isomerase</keyword>
<dbReference type="EMBL" id="DSVL01000058">
    <property type="protein sequence ID" value="HFH28244.1"/>
    <property type="molecule type" value="Genomic_DNA"/>
</dbReference>
<dbReference type="PANTHER" id="PTHR21600:SF83">
    <property type="entry name" value="PSEUDOURIDYLATE SYNTHASE RPUSD4, MITOCHONDRIAL"/>
    <property type="match status" value="1"/>
</dbReference>
<sequence>MKNIDILYEDADCVVLNKPAGLAVQGGDRITTSLDDLLAEAWHQRPFLVHRLDKDTSGIILVAKTKEAARYYSAIICGKRAEKKYLALCNGIISPGKGYIDEPLEVRGTEKASLTLYNRLVHSEHFSLVELQLGSGRMHQIRRHLALIGNPILGDDKYGDFTLNKVLKKERSVKRLMLHAWKLTFPSMSLQKNCTVKAPLPDYFNSFLEIEYGSQILSSPWLSV</sequence>
<proteinExistence type="inferred from homology"/>
<dbReference type="InterPro" id="IPR020103">
    <property type="entry name" value="PsdUridine_synth_cat_dom_sf"/>
</dbReference>
<dbReference type="PROSITE" id="PS01129">
    <property type="entry name" value="PSI_RLU"/>
    <property type="match status" value="1"/>
</dbReference>
<dbReference type="InterPro" id="IPR050188">
    <property type="entry name" value="RluA_PseudoU_synthase"/>
</dbReference>
<comment type="caution">
    <text evidence="4">The sequence shown here is derived from an EMBL/GenBank/DDBJ whole genome shotgun (WGS) entry which is preliminary data.</text>
</comment>
<dbReference type="PANTHER" id="PTHR21600">
    <property type="entry name" value="MITOCHONDRIAL RNA PSEUDOURIDINE SYNTHASE"/>
    <property type="match status" value="1"/>
</dbReference>
<dbReference type="InterPro" id="IPR006145">
    <property type="entry name" value="PsdUridine_synth_RsuA/RluA"/>
</dbReference>
<gene>
    <name evidence="4" type="ORF">ENS59_01845</name>
</gene>
<dbReference type="Pfam" id="PF00849">
    <property type="entry name" value="PseudoU_synth_2"/>
    <property type="match status" value="1"/>
</dbReference>
<dbReference type="SUPFAM" id="SSF55120">
    <property type="entry name" value="Pseudouridine synthase"/>
    <property type="match status" value="1"/>
</dbReference>
<dbReference type="GO" id="GO:0001522">
    <property type="term" value="P:pseudouridine synthesis"/>
    <property type="evidence" value="ECO:0007669"/>
    <property type="project" value="InterPro"/>
</dbReference>
<evidence type="ECO:0000256" key="1">
    <source>
        <dbReference type="ARBA" id="ARBA00010876"/>
    </source>
</evidence>
<reference evidence="4" key="1">
    <citation type="journal article" date="2020" name="mSystems">
        <title>Genome- and Community-Level Interaction Insights into Carbon Utilization and Element Cycling Functions of Hydrothermarchaeota in Hydrothermal Sediment.</title>
        <authorList>
            <person name="Zhou Z."/>
            <person name="Liu Y."/>
            <person name="Xu W."/>
            <person name="Pan J."/>
            <person name="Luo Z.H."/>
            <person name="Li M."/>
        </authorList>
    </citation>
    <scope>NUCLEOTIDE SEQUENCE [LARGE SCALE GENOMIC DNA]</scope>
    <source>
        <strain evidence="4">SpSt-503</strain>
    </source>
</reference>
<name>A0A7C3IFH6_9SPIR</name>
<dbReference type="GO" id="GO:0006396">
    <property type="term" value="P:RNA processing"/>
    <property type="evidence" value="ECO:0007669"/>
    <property type="project" value="UniProtKB-ARBA"/>
</dbReference>
<accession>A0A7C3IFH6</accession>
<dbReference type="GO" id="GO:0140098">
    <property type="term" value="F:catalytic activity, acting on RNA"/>
    <property type="evidence" value="ECO:0007669"/>
    <property type="project" value="UniProtKB-ARBA"/>
</dbReference>
<evidence type="ECO:0000259" key="3">
    <source>
        <dbReference type="Pfam" id="PF00849"/>
    </source>
</evidence>
<evidence type="ECO:0000256" key="2">
    <source>
        <dbReference type="ARBA" id="ARBA00023235"/>
    </source>
</evidence>
<dbReference type="AlphaFoldDB" id="A0A7C3IFH6"/>
<dbReference type="InterPro" id="IPR006224">
    <property type="entry name" value="PsdUridine_synth_RluA-like_CS"/>
</dbReference>
<dbReference type="GO" id="GO:0009982">
    <property type="term" value="F:pseudouridine synthase activity"/>
    <property type="evidence" value="ECO:0007669"/>
    <property type="project" value="InterPro"/>
</dbReference>
<dbReference type="GO" id="GO:0003723">
    <property type="term" value="F:RNA binding"/>
    <property type="evidence" value="ECO:0007669"/>
    <property type="project" value="InterPro"/>
</dbReference>
<evidence type="ECO:0000313" key="4">
    <source>
        <dbReference type="EMBL" id="HFH28244.1"/>
    </source>
</evidence>
<dbReference type="Gene3D" id="3.30.2350.10">
    <property type="entry name" value="Pseudouridine synthase"/>
    <property type="match status" value="1"/>
</dbReference>